<dbReference type="InterPro" id="IPR018445">
    <property type="entry name" value="Put_Phosphate_transp_reg"/>
</dbReference>
<dbReference type="Gene3D" id="1.20.58.220">
    <property type="entry name" value="Phosphate transport system protein phou homolog 2, domain 2"/>
    <property type="match status" value="1"/>
</dbReference>
<protein>
    <recommendedName>
        <fullName evidence="4">DUF47 domain-containing protein</fullName>
    </recommendedName>
</protein>
<dbReference type="RefSeq" id="WP_121194229.1">
    <property type="nucleotide sequence ID" value="NZ_RBWV01000013.1"/>
</dbReference>
<reference evidence="2 3" key="1">
    <citation type="submission" date="2018-10" db="EMBL/GenBank/DDBJ databases">
        <title>Genomic Encyclopedia of Archaeal and Bacterial Type Strains, Phase II (KMG-II): from individual species to whole genera.</title>
        <authorList>
            <person name="Goeker M."/>
        </authorList>
    </citation>
    <scope>NUCLEOTIDE SEQUENCE [LARGE SCALE GENOMIC DNA]</scope>
    <source>
        <strain evidence="2 3">RP-AC37</strain>
    </source>
</reference>
<keyword evidence="3" id="KW-1185">Reference proteome</keyword>
<comment type="caution">
    <text evidence="2">The sequence shown here is derived from an EMBL/GenBank/DDBJ whole genome shotgun (WGS) entry which is preliminary data.</text>
</comment>
<dbReference type="EMBL" id="RBWV01000013">
    <property type="protein sequence ID" value="RKS72723.1"/>
    <property type="molecule type" value="Genomic_DNA"/>
</dbReference>
<evidence type="ECO:0000313" key="2">
    <source>
        <dbReference type="EMBL" id="RKS72723.1"/>
    </source>
</evidence>
<dbReference type="PANTHER" id="PTHR37298">
    <property type="entry name" value="UPF0111 PROTEIN YKAA"/>
    <property type="match status" value="1"/>
</dbReference>
<dbReference type="InterPro" id="IPR038078">
    <property type="entry name" value="PhoU-like_sf"/>
</dbReference>
<dbReference type="InterPro" id="IPR052912">
    <property type="entry name" value="UPF0111_domain"/>
</dbReference>
<comment type="similarity">
    <text evidence="1">Belongs to the UPF0111 family.</text>
</comment>
<proteinExistence type="inferred from homology"/>
<evidence type="ECO:0000313" key="3">
    <source>
        <dbReference type="Proteomes" id="UP000281955"/>
    </source>
</evidence>
<dbReference type="Pfam" id="PF01865">
    <property type="entry name" value="PhoU_div"/>
    <property type="match status" value="1"/>
</dbReference>
<organism evidence="2 3">
    <name type="scientific">Motilibacter peucedani</name>
    <dbReference type="NCBI Taxonomy" id="598650"/>
    <lineage>
        <taxon>Bacteria</taxon>
        <taxon>Bacillati</taxon>
        <taxon>Actinomycetota</taxon>
        <taxon>Actinomycetes</taxon>
        <taxon>Motilibacterales</taxon>
        <taxon>Motilibacteraceae</taxon>
        <taxon>Motilibacter</taxon>
    </lineage>
</organism>
<dbReference type="InParanoid" id="A0A420XN76"/>
<accession>A0A420XN76</accession>
<dbReference type="PANTHER" id="PTHR37298:SF1">
    <property type="entry name" value="UPF0111 PROTEIN YKAA"/>
    <property type="match status" value="1"/>
</dbReference>
<dbReference type="AlphaFoldDB" id="A0A420XN76"/>
<sequence length="206" mass="23040">MAFRLRPQEPEFYDLFASAGENIVAGARLVVELVAASPDQRLRVTEQLREVEHAGDDITHTILRKVNTTFVTPFDREDIYRLASRLDDVLDLMEEAGDRVVLYGVDGLPAKAASVADVLLRGSELTSQAMPRLRTMKGLEDYWIEVNRLENEADQLYREMIGDLFRGGYDALHVLKVKEVLDILEGAADALEHVADAVQTIVAKES</sequence>
<gene>
    <name evidence="2" type="ORF">CLV35_2972</name>
</gene>
<dbReference type="OrthoDB" id="9797568at2"/>
<evidence type="ECO:0000256" key="1">
    <source>
        <dbReference type="ARBA" id="ARBA00008591"/>
    </source>
</evidence>
<evidence type="ECO:0008006" key="4">
    <source>
        <dbReference type="Google" id="ProtNLM"/>
    </source>
</evidence>
<name>A0A420XN76_9ACTN</name>
<dbReference type="Proteomes" id="UP000281955">
    <property type="component" value="Unassembled WGS sequence"/>
</dbReference>